<reference evidence="2 3" key="1">
    <citation type="submission" date="2019-06" db="EMBL/GenBank/DDBJ databases">
        <title>Nitrosomonas stercoris KYUHI-S whole genome shotgun sequence.</title>
        <authorList>
            <person name="Nakagawa T."/>
            <person name="Tsuchiya Y."/>
            <person name="Takahashi R."/>
        </authorList>
    </citation>
    <scope>NUCLEOTIDE SEQUENCE [LARGE SCALE GENOMIC DNA]</scope>
    <source>
        <strain evidence="2 3">KYUHI-S</strain>
    </source>
</reference>
<keyword evidence="1" id="KW-0812">Transmembrane</keyword>
<sequence>MLRWCYHFLNINLLIVLILVGISGCATYSQQQLTISKYPVKTLKSVNRVNKVEAIPIPEKLPCRRLYQDEILYLKQMLAEKDELIRRLNIRESDQAQELQKTSSEISRTQNKLHRLATQPEAASKMAEVEVAIATLE</sequence>
<dbReference type="Proteomes" id="UP000316473">
    <property type="component" value="Chromosome"/>
</dbReference>
<keyword evidence="1" id="KW-1133">Transmembrane helix</keyword>
<evidence type="ECO:0000256" key="1">
    <source>
        <dbReference type="SAM" id="Phobius"/>
    </source>
</evidence>
<evidence type="ECO:0000313" key="2">
    <source>
        <dbReference type="EMBL" id="BBL34740.1"/>
    </source>
</evidence>
<dbReference type="PROSITE" id="PS51257">
    <property type="entry name" value="PROKAR_LIPOPROTEIN"/>
    <property type="match status" value="1"/>
</dbReference>
<keyword evidence="3" id="KW-1185">Reference proteome</keyword>
<keyword evidence="1" id="KW-0472">Membrane</keyword>
<dbReference type="EMBL" id="AP019755">
    <property type="protein sequence ID" value="BBL34740.1"/>
    <property type="molecule type" value="Genomic_DNA"/>
</dbReference>
<evidence type="ECO:0008006" key="4">
    <source>
        <dbReference type="Google" id="ProtNLM"/>
    </source>
</evidence>
<evidence type="ECO:0000313" key="3">
    <source>
        <dbReference type="Proteomes" id="UP000316473"/>
    </source>
</evidence>
<organism evidence="2 3">
    <name type="scientific">Nitrosomonas stercoris</name>
    <dbReference type="NCBI Taxonomy" id="1444684"/>
    <lineage>
        <taxon>Bacteria</taxon>
        <taxon>Pseudomonadati</taxon>
        <taxon>Pseudomonadota</taxon>
        <taxon>Betaproteobacteria</taxon>
        <taxon>Nitrosomonadales</taxon>
        <taxon>Nitrosomonadaceae</taxon>
        <taxon>Nitrosomonas</taxon>
    </lineage>
</organism>
<feature type="transmembrane region" description="Helical" evidence="1">
    <location>
        <begin position="6"/>
        <end position="28"/>
    </location>
</feature>
<dbReference type="AlphaFoldDB" id="A0A4Y1YKS1"/>
<accession>A0A4Y1YKS1</accession>
<gene>
    <name evidence="2" type="ORF">Nstercoris_00982</name>
</gene>
<name>A0A4Y1YKS1_9PROT</name>
<proteinExistence type="predicted"/>
<protein>
    <recommendedName>
        <fullName evidence="4">Lipoprotein</fullName>
    </recommendedName>
</protein>
<dbReference type="KEGG" id="nst:Nstercoris_00982"/>